<accession>A0A2S0NKW0</accession>
<dbReference type="RefSeq" id="WP_303662229.1">
    <property type="nucleotide sequence ID" value="NZ_CP027019.1"/>
</dbReference>
<proteinExistence type="predicted"/>
<reference evidence="2" key="1">
    <citation type="submission" date="2018-02" db="EMBL/GenBank/DDBJ databases">
        <title>Firefly genomes illuminate parallel origins of bioluminescence in beetles.</title>
        <authorList>
            <person name="Fallon T.R."/>
            <person name="Lower S.E.S."/>
            <person name="Behringer M."/>
            <person name="Weng J.-K."/>
        </authorList>
    </citation>
    <scope>NUCLEOTIDE SEQUENCE [LARGE SCALE GENOMIC DNA]</scope>
</reference>
<gene>
    <name evidence="1" type="ORF">C5T88_03755</name>
</gene>
<protein>
    <recommendedName>
        <fullName evidence="3">MOLPALP family lipoprotein</fullName>
    </recommendedName>
</protein>
<organism evidence="1 2">
    <name type="scientific">Williamsoniiplasma luminosum</name>
    <dbReference type="NCBI Taxonomy" id="214888"/>
    <lineage>
        <taxon>Bacteria</taxon>
        <taxon>Bacillati</taxon>
        <taxon>Mycoplasmatota</taxon>
        <taxon>Mollicutes</taxon>
        <taxon>Entomoplasmatales</taxon>
        <taxon>Williamsoniiplasma</taxon>
    </lineage>
</organism>
<dbReference type="Proteomes" id="UP000239250">
    <property type="component" value="Chromosome"/>
</dbReference>
<evidence type="ECO:0000313" key="2">
    <source>
        <dbReference type="Proteomes" id="UP000239250"/>
    </source>
</evidence>
<dbReference type="EMBL" id="CP027019">
    <property type="protein sequence ID" value="AVP49663.1"/>
    <property type="molecule type" value="Genomic_DNA"/>
</dbReference>
<dbReference type="AlphaFoldDB" id="A0A2S0NKW0"/>
<name>A0A2S0NKW0_9MOLU</name>
<evidence type="ECO:0000313" key="1">
    <source>
        <dbReference type="EMBL" id="AVP49663.1"/>
    </source>
</evidence>
<evidence type="ECO:0008006" key="3">
    <source>
        <dbReference type="Google" id="ProtNLM"/>
    </source>
</evidence>
<dbReference type="PROSITE" id="PS51257">
    <property type="entry name" value="PROKAR_LIPOPROTEIN"/>
    <property type="match status" value="1"/>
</dbReference>
<sequence>MKKLLTLLGATIITCSSTMTLISCDNSKNHIQTSVDEQAILDIYLQEVAKIAYLHKEKGYDANYLFQNFVANKTIKELTAKNPIAELNSRKINNLRELQKTYFTTNVIDPGIVIKEGIKPEKASKSILQTLAPLIGMLSNPNILTTIGPVLPGLLTSLNLGGQSGIGNLLEKILDKNTIKLLSNSFSNRNYIGKTFQEAIDISSIKFVNAINKIIGVNSQFNPDQTKDKEASLKSLVKNLGEFISSKKQLNFSILSNIKEVADIVEFVRLLLVYLDKISDQSNELSWTNIQDILNTPFDKNSLNKIDVKKVFSNLLEKDKFKNLLKGLFMQKEKYEPLHILDIFNIPNSQFMKNFDNENYKEIGFTSIIKALINSFIPNMGGYLTGILGILSTNSSIGDEAVAAVAPRVSGIIMGMLPESIPENLKDTIKRVLAKEQFYTDPWEYLWSPDFVEAITGKNPDNTNFNFLDIPLKKLTGLKSILQHNLSDKTSIRSIAEKVTKADGELKIDFDNFAKLINQIPELTTFLKDPTNVSLETLGIQNGEIIPGSLMDSISKIFQDLKGIVSIEKNLQASKESYNHEHFEKVRQEMKDALNAIQVTKVEFLDDEHVITLNNDKIVKFKLDKIHNKNQIMEINIT</sequence>